<organism evidence="7">
    <name type="scientific">Intestinibacter bartlettii</name>
    <dbReference type="NCBI Taxonomy" id="261299"/>
    <lineage>
        <taxon>Bacteria</taxon>
        <taxon>Bacillati</taxon>
        <taxon>Bacillota</taxon>
        <taxon>Clostridia</taxon>
        <taxon>Peptostreptococcales</taxon>
        <taxon>Peptostreptococcaceae</taxon>
        <taxon>Intestinibacter</taxon>
    </lineage>
</organism>
<dbReference type="EMBL" id="CACRUE010000024">
    <property type="protein sequence ID" value="VYT97762.1"/>
    <property type="molecule type" value="Genomic_DNA"/>
</dbReference>
<dbReference type="CDD" id="cd00038">
    <property type="entry name" value="CAP_ED"/>
    <property type="match status" value="1"/>
</dbReference>
<dbReference type="InterPro" id="IPR014710">
    <property type="entry name" value="RmlC-like_jellyroll"/>
</dbReference>
<evidence type="ECO:0000256" key="1">
    <source>
        <dbReference type="ARBA" id="ARBA00023015"/>
    </source>
</evidence>
<dbReference type="GO" id="GO:0003677">
    <property type="term" value="F:DNA binding"/>
    <property type="evidence" value="ECO:0007669"/>
    <property type="project" value="UniProtKB-KW"/>
</dbReference>
<evidence type="ECO:0000313" key="6">
    <source>
        <dbReference type="EMBL" id="MCB5447140.1"/>
    </source>
</evidence>
<dbReference type="PROSITE" id="PS50042">
    <property type="entry name" value="CNMP_BINDING_3"/>
    <property type="match status" value="1"/>
</dbReference>
<name>A0A6N3BBW7_9FIRM</name>
<dbReference type="InterPro" id="IPR036390">
    <property type="entry name" value="WH_DNA-bd_sf"/>
</dbReference>
<keyword evidence="3" id="KW-0804">Transcription</keyword>
<evidence type="ECO:0000313" key="7">
    <source>
        <dbReference type="EMBL" id="VYT97762.1"/>
    </source>
</evidence>
<reference evidence="7" key="1">
    <citation type="submission" date="2019-11" db="EMBL/GenBank/DDBJ databases">
        <authorList>
            <person name="Feng L."/>
        </authorList>
    </citation>
    <scope>NUCLEOTIDE SEQUENCE</scope>
    <source>
        <strain evidence="7">IbartlettiiLFYP30</strain>
    </source>
</reference>
<evidence type="ECO:0000256" key="3">
    <source>
        <dbReference type="ARBA" id="ARBA00023163"/>
    </source>
</evidence>
<dbReference type="Proteomes" id="UP001299409">
    <property type="component" value="Unassembled WGS sequence"/>
</dbReference>
<gene>
    <name evidence="7" type="ORF">IBLFYP30_01435</name>
    <name evidence="6" type="ORF">LIP50_13120</name>
</gene>
<dbReference type="SUPFAM" id="SSF51206">
    <property type="entry name" value="cAMP-binding domain-like"/>
    <property type="match status" value="1"/>
</dbReference>
<keyword evidence="2" id="KW-0238">DNA-binding</keyword>
<dbReference type="InterPro" id="IPR012318">
    <property type="entry name" value="HTH_CRP"/>
</dbReference>
<dbReference type="PROSITE" id="PS51063">
    <property type="entry name" value="HTH_CRP_2"/>
    <property type="match status" value="1"/>
</dbReference>
<proteinExistence type="predicted"/>
<evidence type="ECO:0000259" key="5">
    <source>
        <dbReference type="PROSITE" id="PS51063"/>
    </source>
</evidence>
<keyword evidence="8" id="KW-1185">Reference proteome</keyword>
<accession>A0A6N3BBW7</accession>
<dbReference type="GO" id="GO:0006355">
    <property type="term" value="P:regulation of DNA-templated transcription"/>
    <property type="evidence" value="ECO:0007669"/>
    <property type="project" value="InterPro"/>
</dbReference>
<dbReference type="EMBL" id="JAJBMB010000017">
    <property type="protein sequence ID" value="MCB5447140.1"/>
    <property type="molecule type" value="Genomic_DNA"/>
</dbReference>
<feature type="domain" description="Cyclic nucleotide-binding" evidence="4">
    <location>
        <begin position="13"/>
        <end position="115"/>
    </location>
</feature>
<dbReference type="InterPro" id="IPR018490">
    <property type="entry name" value="cNMP-bd_dom_sf"/>
</dbReference>
<dbReference type="GeneID" id="89564437"/>
<dbReference type="Gene3D" id="2.60.120.10">
    <property type="entry name" value="Jelly Rolls"/>
    <property type="match status" value="1"/>
</dbReference>
<dbReference type="AlphaFoldDB" id="A0A6N3BBW7"/>
<evidence type="ECO:0000313" key="8">
    <source>
        <dbReference type="Proteomes" id="UP001299409"/>
    </source>
</evidence>
<sequence length="223" mass="25836">MDKIIKALAKSRPFHNLSEETLKEITPLLKGNVKFFEKGALLLDEGEYVDYIGIVLSGKLAVSNFYSTGDENLVNILEPSYSFGLEITCTYEKLSPFSIYALTDSEVFIFNQNAIFKKGTIPEEYRSIILQDVLKFVANENMRKYHKIKIISHYKLRQKIIAYLLFEKQKNKSDTFIIPYNREELSKFLCVNRSALSHELSSMQKEGLIKFDKNYFEIISINL</sequence>
<dbReference type="Pfam" id="PF00027">
    <property type="entry name" value="cNMP_binding"/>
    <property type="match status" value="1"/>
</dbReference>
<dbReference type="SUPFAM" id="SSF46785">
    <property type="entry name" value="Winged helix' DNA-binding domain"/>
    <property type="match status" value="1"/>
</dbReference>
<reference evidence="6 8" key="2">
    <citation type="submission" date="2021-10" db="EMBL/GenBank/DDBJ databases">
        <title>Collection of gut derived symbiotic bacterial strains cultured from healthy donors.</title>
        <authorList>
            <person name="Lin H."/>
            <person name="Littmann E."/>
            <person name="Claire K."/>
            <person name="Pamer E."/>
        </authorList>
    </citation>
    <scope>NUCLEOTIDE SEQUENCE [LARGE SCALE GENOMIC DNA]</scope>
    <source>
        <strain evidence="6 8">MSK.17.68</strain>
    </source>
</reference>
<dbReference type="Pfam" id="PF13545">
    <property type="entry name" value="HTH_Crp_2"/>
    <property type="match status" value="1"/>
</dbReference>
<dbReference type="InterPro" id="IPR000595">
    <property type="entry name" value="cNMP-bd_dom"/>
</dbReference>
<evidence type="ECO:0000256" key="2">
    <source>
        <dbReference type="ARBA" id="ARBA00023125"/>
    </source>
</evidence>
<feature type="domain" description="HTH crp-type" evidence="5">
    <location>
        <begin position="154"/>
        <end position="222"/>
    </location>
</feature>
<dbReference type="RefSeq" id="WP_007286039.1">
    <property type="nucleotide sequence ID" value="NZ_BAABXU010000001.1"/>
</dbReference>
<keyword evidence="1" id="KW-0805">Transcription regulation</keyword>
<protein>
    <submittedName>
        <fullName evidence="6">Crp/Fnr family transcriptional regulator</fullName>
    </submittedName>
    <submittedName>
        <fullName evidence="7">Transcriptional activator FtrB</fullName>
    </submittedName>
</protein>
<evidence type="ECO:0000259" key="4">
    <source>
        <dbReference type="PROSITE" id="PS50042"/>
    </source>
</evidence>